<feature type="region of interest" description="Disordered" evidence="3">
    <location>
        <begin position="1131"/>
        <end position="1168"/>
    </location>
</feature>
<feature type="compositionally biased region" description="Low complexity" evidence="3">
    <location>
        <begin position="55"/>
        <end position="65"/>
    </location>
</feature>
<dbReference type="PANTHER" id="PTHR32059:SF0">
    <property type="entry name" value="RAB11-BINDING PROTEIN RELCH"/>
    <property type="match status" value="1"/>
</dbReference>
<organism evidence="4 5">
    <name type="scientific">Pycnococcus provasolii</name>
    <dbReference type="NCBI Taxonomy" id="41880"/>
    <lineage>
        <taxon>Eukaryota</taxon>
        <taxon>Viridiplantae</taxon>
        <taxon>Chlorophyta</taxon>
        <taxon>Pseudoscourfieldiophyceae</taxon>
        <taxon>Pseudoscourfieldiales</taxon>
        <taxon>Pycnococcaceae</taxon>
        <taxon>Pycnococcus</taxon>
    </lineage>
</organism>
<evidence type="ECO:0000313" key="4">
    <source>
        <dbReference type="EMBL" id="GHP06616.1"/>
    </source>
</evidence>
<gene>
    <name evidence="4" type="ORF">PPROV_000536100</name>
</gene>
<dbReference type="InterPro" id="IPR011989">
    <property type="entry name" value="ARM-like"/>
</dbReference>
<evidence type="ECO:0000313" key="5">
    <source>
        <dbReference type="Proteomes" id="UP000660262"/>
    </source>
</evidence>
<keyword evidence="5" id="KW-1185">Reference proteome</keyword>
<evidence type="ECO:0000256" key="3">
    <source>
        <dbReference type="SAM" id="MobiDB-lite"/>
    </source>
</evidence>
<dbReference type="PROSITE" id="PS50077">
    <property type="entry name" value="HEAT_REPEAT"/>
    <property type="match status" value="1"/>
</dbReference>
<proteinExistence type="predicted"/>
<sequence>MKAPWKRTSQSANPNTNAILVSANTPEYLIVHAFQNGYLHDDYLALLLASSSSSSSSSTSTSTSAHLRQPPITTTTSSAHNNNSSQDHVSSGSANKEEHQPVTAVSDAQVILQEQKKNEDLNKQLKHAHECLGVLEYELRVAKEDLEAARKDTNAPAPEPLLTASTSNDDDDDADDDDDNASAATPTTKRQKSDIALVDRAVAAHLAARGYSLSLMAFRDESSRAQMNTLRATDEAWAQEGLLDWMLFRRDGVSPDEAKALRETNANLAEQAAAATAERDTALARAEHANVAADEARVEAERSQRELRDAHVRLEQLSLQNQQQAEAATSIAAASAAAAAETTSAAPAPASAAAAAAAASASQSKGDKRLIVEVLVDALADLLPHVLVAERTRLLPLMLAGAVNHPTSAARISATQLMMRLAKRPDEAQRRAAAEAVADVARRGSVQRFEEEVLPVLKAAIDDKYVERRRLAAEACRTLSIALTPEASMTLLPILRRLASDENFAVRKDAVAGGVALMESLQSSDDRAGHDTSGIVDFVCELLADTDDEVADFARSVLLPSFVRCWCGSSSAATTTSQNAVLHEMLLPALSKRLDAIIEVAPISSRGGEPRSFHVGGTQAAEHDAQYSCRALDDRMRASVCGVLKTFERLVPLLSEEAALERSLDDSGDSKNNDDDDDDDETKKADRRRRSQLAAFEKHIASRASGTATTPWPTIDASLDTMLGSTFRALLAVDANELAVRRSSVSFLRELCGRWGCGTSLVVPLAANACALPIEAIVKDAGMVATTVPPPASFAWPPAACHRPLGAWSASHRPATREAAAHARSALLPVLVAGVLVDDSAVFHAITSFARISTATDDPSRVGFPSTVWSILVGFVLGYEDLHKGFLDALRVLSSGGEVAEAREVAAMLCAEAVPYVDEARRVSVLVPCLEGLVGDGEGNHDGNGGGVRLSAASALAEMLKQADGDDEDGGGKAAFEARRLLDILIERPETATTILITLSSNLAGAAQSPRHVVLYVMSRIQLMIATHGTSPGVVRAAFEATRSLEAEVDKSDSELCLHWNAALSALVHASEGVLDASSRDVLGAMMSDDHRQAAAFPAPAAAAIPAAPPPLKVPSGMSTEDPEVAAAIEAAQAHAQSKQQQQQQQPTKKNGGFGTRFMSRMRGGGDN</sequence>
<name>A0A830HH06_9CHLO</name>
<feature type="coiled-coil region" evidence="2">
    <location>
        <begin position="258"/>
        <end position="320"/>
    </location>
</feature>
<feature type="compositionally biased region" description="Low complexity" evidence="3">
    <location>
        <begin position="1131"/>
        <end position="1146"/>
    </location>
</feature>
<evidence type="ECO:0008006" key="6">
    <source>
        <dbReference type="Google" id="ProtNLM"/>
    </source>
</evidence>
<keyword evidence="2" id="KW-0175">Coiled coil</keyword>
<feature type="compositionally biased region" description="Basic and acidic residues" evidence="3">
    <location>
        <begin position="661"/>
        <end position="673"/>
    </location>
</feature>
<reference evidence="4" key="1">
    <citation type="submission" date="2020-10" db="EMBL/GenBank/DDBJ databases">
        <title>Unveiling of a novel bifunctional photoreceptor, Dualchrome1, isolated from a cosmopolitan green alga.</title>
        <authorList>
            <person name="Suzuki S."/>
            <person name="Kawachi M."/>
        </authorList>
    </citation>
    <scope>NUCLEOTIDE SEQUENCE</scope>
    <source>
        <strain evidence="4">NIES 2893</strain>
    </source>
</reference>
<dbReference type="Proteomes" id="UP000660262">
    <property type="component" value="Unassembled WGS sequence"/>
</dbReference>
<dbReference type="EMBL" id="BNJQ01000013">
    <property type="protein sequence ID" value="GHP06616.1"/>
    <property type="molecule type" value="Genomic_DNA"/>
</dbReference>
<comment type="caution">
    <text evidence="4">The sequence shown here is derived from an EMBL/GenBank/DDBJ whole genome shotgun (WGS) entry which is preliminary data.</text>
</comment>
<evidence type="ECO:0000256" key="2">
    <source>
        <dbReference type="SAM" id="Coils"/>
    </source>
</evidence>
<dbReference type="GO" id="GO:0005802">
    <property type="term" value="C:trans-Golgi network"/>
    <property type="evidence" value="ECO:0007669"/>
    <property type="project" value="InterPro"/>
</dbReference>
<feature type="compositionally biased region" description="Low complexity" evidence="3">
    <location>
        <begin position="73"/>
        <end position="85"/>
    </location>
</feature>
<feature type="region of interest" description="Disordered" evidence="3">
    <location>
        <begin position="55"/>
        <end position="104"/>
    </location>
</feature>
<dbReference type="InterPro" id="IPR040362">
    <property type="entry name" value="RELCH"/>
</dbReference>
<dbReference type="InterPro" id="IPR021133">
    <property type="entry name" value="HEAT_type_2"/>
</dbReference>
<feature type="compositionally biased region" description="Acidic residues" evidence="3">
    <location>
        <begin position="168"/>
        <end position="180"/>
    </location>
</feature>
<protein>
    <recommendedName>
        <fullName evidence="6">LisH domain-containing protein</fullName>
    </recommendedName>
</protein>
<dbReference type="AlphaFoldDB" id="A0A830HH06"/>
<dbReference type="InterPro" id="IPR016024">
    <property type="entry name" value="ARM-type_fold"/>
</dbReference>
<dbReference type="OrthoDB" id="1695393at2759"/>
<dbReference type="SUPFAM" id="SSF48371">
    <property type="entry name" value="ARM repeat"/>
    <property type="match status" value="1"/>
</dbReference>
<dbReference type="Gene3D" id="1.25.10.10">
    <property type="entry name" value="Leucine-rich Repeat Variant"/>
    <property type="match status" value="1"/>
</dbReference>
<dbReference type="PANTHER" id="PTHR32059">
    <property type="entry name" value="RAB11-BINDING PROTEIN RELCH"/>
    <property type="match status" value="1"/>
</dbReference>
<dbReference type="GO" id="GO:0055037">
    <property type="term" value="C:recycling endosome"/>
    <property type="evidence" value="ECO:0007669"/>
    <property type="project" value="TreeGrafter"/>
</dbReference>
<accession>A0A830HH06</accession>
<dbReference type="GO" id="GO:0032367">
    <property type="term" value="P:intracellular cholesterol transport"/>
    <property type="evidence" value="ECO:0007669"/>
    <property type="project" value="InterPro"/>
</dbReference>
<feature type="region of interest" description="Disordered" evidence="3">
    <location>
        <begin position="149"/>
        <end position="192"/>
    </location>
</feature>
<evidence type="ECO:0000256" key="1">
    <source>
        <dbReference type="PROSITE-ProRule" id="PRU00103"/>
    </source>
</evidence>
<feature type="repeat" description="HEAT" evidence="1">
    <location>
        <begin position="491"/>
        <end position="528"/>
    </location>
</feature>
<feature type="region of interest" description="Disordered" evidence="3">
    <location>
        <begin position="661"/>
        <end position="689"/>
    </location>
</feature>